<dbReference type="InterPro" id="IPR012373">
    <property type="entry name" value="Ferrdict_sens_TM"/>
</dbReference>
<reference evidence="3 4" key="1">
    <citation type="submission" date="2021-03" db="EMBL/GenBank/DDBJ databases">
        <title>Fibrella sp. HMF5036 genome sequencing and assembly.</title>
        <authorList>
            <person name="Kang H."/>
            <person name="Kim H."/>
            <person name="Bae S."/>
            <person name="Joh K."/>
        </authorList>
    </citation>
    <scope>NUCLEOTIDE SEQUENCE [LARGE SCALE GENOMIC DNA]</scope>
    <source>
        <strain evidence="3 4">HMF5036</strain>
    </source>
</reference>
<organism evidence="3 4">
    <name type="scientific">Fibrella aquatilis</name>
    <dbReference type="NCBI Taxonomy" id="2817059"/>
    <lineage>
        <taxon>Bacteria</taxon>
        <taxon>Pseudomonadati</taxon>
        <taxon>Bacteroidota</taxon>
        <taxon>Cytophagia</taxon>
        <taxon>Cytophagales</taxon>
        <taxon>Spirosomataceae</taxon>
        <taxon>Fibrella</taxon>
    </lineage>
</organism>
<accession>A0A939JZQ0</accession>
<gene>
    <name evidence="3" type="ORF">J2I48_11590</name>
</gene>
<name>A0A939JZQ0_9BACT</name>
<dbReference type="Pfam" id="PF04773">
    <property type="entry name" value="FecR"/>
    <property type="match status" value="1"/>
</dbReference>
<evidence type="ECO:0000259" key="1">
    <source>
        <dbReference type="Pfam" id="PF04773"/>
    </source>
</evidence>
<dbReference type="GO" id="GO:0016989">
    <property type="term" value="F:sigma factor antagonist activity"/>
    <property type="evidence" value="ECO:0007669"/>
    <property type="project" value="TreeGrafter"/>
</dbReference>
<evidence type="ECO:0000313" key="4">
    <source>
        <dbReference type="Proteomes" id="UP000664795"/>
    </source>
</evidence>
<dbReference type="Gene3D" id="2.60.120.1440">
    <property type="match status" value="1"/>
</dbReference>
<protein>
    <submittedName>
        <fullName evidence="3">FecR domain-containing protein</fullName>
    </submittedName>
</protein>
<comment type="caution">
    <text evidence="3">The sequence shown here is derived from an EMBL/GenBank/DDBJ whole genome shotgun (WGS) entry which is preliminary data.</text>
</comment>
<dbReference type="Gene3D" id="3.55.50.30">
    <property type="match status" value="1"/>
</dbReference>
<dbReference type="InterPro" id="IPR006860">
    <property type="entry name" value="FecR"/>
</dbReference>
<evidence type="ECO:0000313" key="3">
    <source>
        <dbReference type="EMBL" id="MBO0931643.1"/>
    </source>
</evidence>
<sequence length="344" mass="37956">MATEPQFPIDDALLGKYLAGEASDTEADQVRRWLTDPTNQREFDRFARLWQAAARRPLDDGIDTDAAWQRVWSQMQRPAADVPTPGFVKPLTQPPARTWLGRYGRVAAVVLLGGFGLLLWRVVQPGTSPQPLAMLSATTTTATRQLSLPDGSRITLNRNSQLTYPTTFADSSRDVTLTGEAFFDVAHDAKHPFRVRAGQTIVRVLGTSFGVRVVGDSVRVAVRSGRVRVGAPREVVVLEANQQVTYLAKGDTLRRVRPLDKNNLAYLTGRLTFANEPLAEVVQALRDTYGADIRLSTVGLRRCRLSAEFDHEPLDAVLPVVAETLSLRLRRDGTAWVLVGEGCE</sequence>
<proteinExistence type="predicted"/>
<dbReference type="EMBL" id="JAFMYU010000007">
    <property type="protein sequence ID" value="MBO0931643.1"/>
    <property type="molecule type" value="Genomic_DNA"/>
</dbReference>
<keyword evidence="4" id="KW-1185">Reference proteome</keyword>
<dbReference type="PANTHER" id="PTHR30273:SF2">
    <property type="entry name" value="PROTEIN FECR"/>
    <property type="match status" value="1"/>
</dbReference>
<feature type="domain" description="FecR protein" evidence="1">
    <location>
        <begin position="138"/>
        <end position="228"/>
    </location>
</feature>
<dbReference type="PANTHER" id="PTHR30273">
    <property type="entry name" value="PERIPLASMIC SIGNAL SENSOR AND SIGMA FACTOR ACTIVATOR FECR-RELATED"/>
    <property type="match status" value="1"/>
</dbReference>
<feature type="domain" description="Protein FecR C-terminal" evidence="2">
    <location>
        <begin position="270"/>
        <end position="333"/>
    </location>
</feature>
<dbReference type="AlphaFoldDB" id="A0A939JZQ0"/>
<dbReference type="RefSeq" id="WP_207335602.1">
    <property type="nucleotide sequence ID" value="NZ_JAFMYU010000007.1"/>
</dbReference>
<dbReference type="InterPro" id="IPR032508">
    <property type="entry name" value="FecR_C"/>
</dbReference>
<dbReference type="Proteomes" id="UP000664795">
    <property type="component" value="Unassembled WGS sequence"/>
</dbReference>
<evidence type="ECO:0000259" key="2">
    <source>
        <dbReference type="Pfam" id="PF16344"/>
    </source>
</evidence>
<dbReference type="Pfam" id="PF16344">
    <property type="entry name" value="FecR_C"/>
    <property type="match status" value="1"/>
</dbReference>
<dbReference type="PIRSF" id="PIRSF018266">
    <property type="entry name" value="FecR"/>
    <property type="match status" value="1"/>
</dbReference>